<sequence length="395" mass="42618">MSKTNKFLAVCAAFIGLGIILYFTGFFLGESVIGIGINRDGFQVYTWNQTKLKETDILETIDSELDAFQSIDMSASYANVEIKESDHFKISYKTAANHPLSYEIKDGTLYVDQASNTASSSNYMFIGFSGIRSSNVRENESITVYIPDNTELSNVSISNDCGNTNLSALNASSVSLYMDYGDVSLTDVSAPVIGLNINTGDLNMDNITTDTLTVTTDYGDAALSAIDASAITMKVNTGSLNIKNIASGIFETVIDYGDLQLSSIDTDSLSVKINTGDLTIADITANNFIADIEYGENNAERITISGNTDITMGSGSLYMKDAAFHILTADNEYGNVSLRFSSPAADYSYDLFTEYGTIKIEEQDMGAKYKPLSSPDLQKNIKVSCGSGNIDISGL</sequence>
<accession>A0ABZ3EWD1</accession>
<dbReference type="InterPro" id="IPR025164">
    <property type="entry name" value="Toastrack_DUF4097"/>
</dbReference>
<keyword evidence="4" id="KW-1185">Reference proteome</keyword>
<gene>
    <name evidence="3" type="ORF">V6984_02055</name>
</gene>
<feature type="domain" description="DUF4097" evidence="2">
    <location>
        <begin position="69"/>
        <end position="245"/>
    </location>
</feature>
<keyword evidence="1" id="KW-1133">Transmembrane helix</keyword>
<reference evidence="3 4" key="1">
    <citation type="submission" date="2024-02" db="EMBL/GenBank/DDBJ databases">
        <title>Bacterial strain from lacustrine sediment.</title>
        <authorList>
            <person name="Petit C."/>
            <person name="Fadhlaoui K."/>
        </authorList>
    </citation>
    <scope>NUCLEOTIDE SEQUENCE [LARGE SCALE GENOMIC DNA]</scope>
    <source>
        <strain evidence="3 4">IPX-CK</strain>
    </source>
</reference>
<dbReference type="PANTHER" id="PTHR34094">
    <property type="match status" value="1"/>
</dbReference>
<evidence type="ECO:0000313" key="4">
    <source>
        <dbReference type="Proteomes" id="UP001451571"/>
    </source>
</evidence>
<protein>
    <submittedName>
        <fullName evidence="3">DUF4097 family beta strand repeat-containing protein</fullName>
    </submittedName>
</protein>
<evidence type="ECO:0000256" key="1">
    <source>
        <dbReference type="SAM" id="Phobius"/>
    </source>
</evidence>
<dbReference type="EMBL" id="CP146256">
    <property type="protein sequence ID" value="XAH74567.1"/>
    <property type="molecule type" value="Genomic_DNA"/>
</dbReference>
<proteinExistence type="predicted"/>
<keyword evidence="1" id="KW-0472">Membrane</keyword>
<dbReference type="PANTHER" id="PTHR34094:SF1">
    <property type="entry name" value="PROTEIN FAM185A"/>
    <property type="match status" value="1"/>
</dbReference>
<evidence type="ECO:0000259" key="2">
    <source>
        <dbReference type="Pfam" id="PF13349"/>
    </source>
</evidence>
<name>A0ABZ3EWD1_9FIRM</name>
<evidence type="ECO:0000313" key="3">
    <source>
        <dbReference type="EMBL" id="XAH74567.1"/>
    </source>
</evidence>
<feature type="transmembrane region" description="Helical" evidence="1">
    <location>
        <begin position="7"/>
        <end position="29"/>
    </location>
</feature>
<organism evidence="3 4">
    <name type="scientific">Kineothrix sedimenti</name>
    <dbReference type="NCBI Taxonomy" id="3123317"/>
    <lineage>
        <taxon>Bacteria</taxon>
        <taxon>Bacillati</taxon>
        <taxon>Bacillota</taxon>
        <taxon>Clostridia</taxon>
        <taxon>Lachnospirales</taxon>
        <taxon>Lachnospiraceae</taxon>
        <taxon>Kineothrix</taxon>
    </lineage>
</organism>
<keyword evidence="1" id="KW-0812">Transmembrane</keyword>
<dbReference type="Proteomes" id="UP001451571">
    <property type="component" value="Chromosome"/>
</dbReference>
<dbReference type="Pfam" id="PF13349">
    <property type="entry name" value="DUF4097"/>
    <property type="match status" value="1"/>
</dbReference>
<dbReference type="RefSeq" id="WP_342758157.1">
    <property type="nucleotide sequence ID" value="NZ_CP146256.1"/>
</dbReference>